<reference evidence="1 2" key="1">
    <citation type="submission" date="2019-04" db="EMBL/GenBank/DDBJ databases">
        <title>Complete genome sequence of Agrobacterium tumefaciens CFBP5877.</title>
        <authorList>
            <person name="Huang Y.-Y."/>
            <person name="Chiang H.-Y."/>
            <person name="Chou L."/>
            <person name="Lai E.-M."/>
            <person name="Kuo C.-H."/>
        </authorList>
    </citation>
    <scope>NUCLEOTIDE SEQUENCE [LARGE SCALE GENOMIC DNA]</scope>
    <source>
        <strain evidence="1 2">CFBP5877</strain>
    </source>
</reference>
<gene>
    <name evidence="1" type="ORF">CFBP5877_23785</name>
</gene>
<evidence type="ECO:0000313" key="2">
    <source>
        <dbReference type="Proteomes" id="UP000298579"/>
    </source>
</evidence>
<dbReference type="AlphaFoldDB" id="A0AAE6BIA4"/>
<dbReference type="Proteomes" id="UP000298579">
    <property type="component" value="Chromosome linear"/>
</dbReference>
<dbReference type="EMBL" id="CP039898">
    <property type="protein sequence ID" value="QCL82077.1"/>
    <property type="molecule type" value="Genomic_DNA"/>
</dbReference>
<sequence length="96" mass="10462">MRKKSYQCGDTVFLKPGVLGNSQPKGPARVISVMPEGQGVVRLRVRFQHENFERSVAVDEIDAPASATSAPRASEGPVVREAGSSWINLNSIKIRK</sequence>
<accession>A0AAE6BIA4</accession>
<evidence type="ECO:0000313" key="1">
    <source>
        <dbReference type="EMBL" id="QCL82077.1"/>
    </source>
</evidence>
<protein>
    <submittedName>
        <fullName evidence="1">Cold-shock protein</fullName>
    </submittedName>
</protein>
<organism evidence="1 2">
    <name type="scientific">Agrobacterium tumefaciens</name>
    <dbReference type="NCBI Taxonomy" id="358"/>
    <lineage>
        <taxon>Bacteria</taxon>
        <taxon>Pseudomonadati</taxon>
        <taxon>Pseudomonadota</taxon>
        <taxon>Alphaproteobacteria</taxon>
        <taxon>Hyphomicrobiales</taxon>
        <taxon>Rhizobiaceae</taxon>
        <taxon>Rhizobium/Agrobacterium group</taxon>
        <taxon>Agrobacterium</taxon>
        <taxon>Agrobacterium tumefaciens complex</taxon>
    </lineage>
</organism>
<proteinExistence type="predicted"/>
<dbReference type="RefSeq" id="WP_080830089.1">
    <property type="nucleotide sequence ID" value="NZ_CP039889.1"/>
</dbReference>
<name>A0AAE6BIA4_AGRTU</name>